<gene>
    <name evidence="2" type="ORF">ILYODFUR_032353</name>
</gene>
<reference evidence="2 3" key="1">
    <citation type="submission" date="2021-06" db="EMBL/GenBank/DDBJ databases">
        <authorList>
            <person name="Palmer J.M."/>
        </authorList>
    </citation>
    <scope>NUCLEOTIDE SEQUENCE [LARGE SCALE GENOMIC DNA]</scope>
    <source>
        <strain evidence="3">if_2019</strain>
        <tissue evidence="2">Muscle</tissue>
    </source>
</reference>
<comment type="caution">
    <text evidence="2">The sequence shown here is derived from an EMBL/GenBank/DDBJ whole genome shotgun (WGS) entry which is preliminary data.</text>
</comment>
<dbReference type="EMBL" id="JAHRIQ010063157">
    <property type="protein sequence ID" value="MEQ2242095.1"/>
    <property type="molecule type" value="Genomic_DNA"/>
</dbReference>
<proteinExistence type="predicted"/>
<evidence type="ECO:0000313" key="3">
    <source>
        <dbReference type="Proteomes" id="UP001482620"/>
    </source>
</evidence>
<evidence type="ECO:0000256" key="1">
    <source>
        <dbReference type="SAM" id="Phobius"/>
    </source>
</evidence>
<evidence type="ECO:0000313" key="2">
    <source>
        <dbReference type="EMBL" id="MEQ2242095.1"/>
    </source>
</evidence>
<keyword evidence="1" id="KW-0472">Membrane</keyword>
<feature type="transmembrane region" description="Helical" evidence="1">
    <location>
        <begin position="58"/>
        <end position="79"/>
    </location>
</feature>
<dbReference type="Proteomes" id="UP001482620">
    <property type="component" value="Unassembled WGS sequence"/>
</dbReference>
<name>A0ABV0UA86_9TELE</name>
<accession>A0ABV0UA86</accession>
<keyword evidence="1" id="KW-0812">Transmembrane</keyword>
<keyword evidence="1" id="KW-1133">Transmembrane helix</keyword>
<keyword evidence="3" id="KW-1185">Reference proteome</keyword>
<sequence>MYNGFLPGTVCKSQNAGSSLGVIPYLSGCPGNLYYDSNCQTNSHLPSWYKILFLGNKAVVSSISIIIASFVSYCSHFFCPKKINNTHLKKNFEETYNVHQSQKIILHMLLAMKPNH</sequence>
<organism evidence="2 3">
    <name type="scientific">Ilyodon furcidens</name>
    <name type="common">goldbreast splitfin</name>
    <dbReference type="NCBI Taxonomy" id="33524"/>
    <lineage>
        <taxon>Eukaryota</taxon>
        <taxon>Metazoa</taxon>
        <taxon>Chordata</taxon>
        <taxon>Craniata</taxon>
        <taxon>Vertebrata</taxon>
        <taxon>Euteleostomi</taxon>
        <taxon>Actinopterygii</taxon>
        <taxon>Neopterygii</taxon>
        <taxon>Teleostei</taxon>
        <taxon>Neoteleostei</taxon>
        <taxon>Acanthomorphata</taxon>
        <taxon>Ovalentaria</taxon>
        <taxon>Atherinomorphae</taxon>
        <taxon>Cyprinodontiformes</taxon>
        <taxon>Goodeidae</taxon>
        <taxon>Ilyodon</taxon>
    </lineage>
</organism>
<protein>
    <submittedName>
        <fullName evidence="2">Uncharacterized protein</fullName>
    </submittedName>
</protein>